<evidence type="ECO:0000256" key="1">
    <source>
        <dbReference type="SAM" id="MobiDB-lite"/>
    </source>
</evidence>
<gene>
    <name evidence="2" type="ORF">Gorai_008330</name>
</gene>
<evidence type="ECO:0000313" key="3">
    <source>
        <dbReference type="Proteomes" id="UP000593578"/>
    </source>
</evidence>
<dbReference type="EMBL" id="JABEZZ010000010">
    <property type="protein sequence ID" value="MBA0598573.1"/>
    <property type="molecule type" value="Genomic_DNA"/>
</dbReference>
<feature type="region of interest" description="Disordered" evidence="1">
    <location>
        <begin position="1"/>
        <end position="43"/>
    </location>
</feature>
<comment type="caution">
    <text evidence="2">The sequence shown here is derived from an EMBL/GenBank/DDBJ whole genome shotgun (WGS) entry which is preliminary data.</text>
</comment>
<accession>A0A7J8QB97</accession>
<feature type="compositionally biased region" description="Polar residues" evidence="1">
    <location>
        <begin position="1"/>
        <end position="11"/>
    </location>
</feature>
<feature type="compositionally biased region" description="Low complexity" evidence="1">
    <location>
        <begin position="29"/>
        <end position="43"/>
    </location>
</feature>
<protein>
    <submittedName>
        <fullName evidence="2">Uncharacterized protein</fullName>
    </submittedName>
</protein>
<dbReference type="Proteomes" id="UP000593578">
    <property type="component" value="Unassembled WGS sequence"/>
</dbReference>
<sequence length="43" mass="4799">MSSQSTPQNITDKVEEMADQAQMKKDEMMSQTSMNSQSSDQNA</sequence>
<feature type="compositionally biased region" description="Basic and acidic residues" evidence="1">
    <location>
        <begin position="12"/>
        <end position="28"/>
    </location>
</feature>
<feature type="non-terminal residue" evidence="2">
    <location>
        <position position="1"/>
    </location>
</feature>
<organism evidence="2 3">
    <name type="scientific">Gossypium raimondii</name>
    <name type="common">Peruvian cotton</name>
    <name type="synonym">Gossypium klotzschianum subsp. raimondii</name>
    <dbReference type="NCBI Taxonomy" id="29730"/>
    <lineage>
        <taxon>Eukaryota</taxon>
        <taxon>Viridiplantae</taxon>
        <taxon>Streptophyta</taxon>
        <taxon>Embryophyta</taxon>
        <taxon>Tracheophyta</taxon>
        <taxon>Spermatophyta</taxon>
        <taxon>Magnoliopsida</taxon>
        <taxon>eudicotyledons</taxon>
        <taxon>Gunneridae</taxon>
        <taxon>Pentapetalae</taxon>
        <taxon>rosids</taxon>
        <taxon>malvids</taxon>
        <taxon>Malvales</taxon>
        <taxon>Malvaceae</taxon>
        <taxon>Malvoideae</taxon>
        <taxon>Gossypium</taxon>
    </lineage>
</organism>
<name>A0A7J8QB97_GOSRA</name>
<proteinExistence type="predicted"/>
<reference evidence="2 3" key="1">
    <citation type="journal article" date="2019" name="Genome Biol. Evol.">
        <title>Insights into the evolution of the New World diploid cottons (Gossypium, subgenus Houzingenia) based on genome sequencing.</title>
        <authorList>
            <person name="Grover C.E."/>
            <person name="Arick M.A. 2nd"/>
            <person name="Thrash A."/>
            <person name="Conover J.L."/>
            <person name="Sanders W.S."/>
            <person name="Peterson D.G."/>
            <person name="Frelichowski J.E."/>
            <person name="Scheffler J.A."/>
            <person name="Scheffler B.E."/>
            <person name="Wendel J.F."/>
        </authorList>
    </citation>
    <scope>NUCLEOTIDE SEQUENCE [LARGE SCALE GENOMIC DNA]</scope>
    <source>
        <strain evidence="2">8</strain>
        <tissue evidence="2">Leaf</tissue>
    </source>
</reference>
<dbReference type="AlphaFoldDB" id="A0A7J8QB97"/>
<evidence type="ECO:0000313" key="2">
    <source>
        <dbReference type="EMBL" id="MBA0598573.1"/>
    </source>
</evidence>